<keyword evidence="6" id="KW-1185">Reference proteome</keyword>
<reference evidence="5 6" key="1">
    <citation type="submission" date="2016-02" db="EMBL/GenBank/DDBJ databases">
        <title>Draft genome sequence of Polaribacter atrinae KACC17473.</title>
        <authorList>
            <person name="Shin S.-K."/>
            <person name="Yi H."/>
        </authorList>
    </citation>
    <scope>NUCLEOTIDE SEQUENCE [LARGE SCALE GENOMIC DNA]</scope>
    <source>
        <strain evidence="5 6">KACC 17473</strain>
    </source>
</reference>
<dbReference type="GO" id="GO:0003723">
    <property type="term" value="F:RNA binding"/>
    <property type="evidence" value="ECO:0007669"/>
    <property type="project" value="UniProtKB-KW"/>
</dbReference>
<evidence type="ECO:0000313" key="5">
    <source>
        <dbReference type="EMBL" id="OAD46780.1"/>
    </source>
</evidence>
<dbReference type="OrthoDB" id="9805585at2"/>
<protein>
    <submittedName>
        <fullName evidence="5">Ribosomal RNA adenine dimethylase</fullName>
    </submittedName>
</protein>
<comment type="caution">
    <text evidence="5">The sequence shown here is derived from an EMBL/GenBank/DDBJ whole genome shotgun (WGS) entry which is preliminary data.</text>
</comment>
<dbReference type="InterPro" id="IPR029063">
    <property type="entry name" value="SAM-dependent_MTases_sf"/>
</dbReference>
<sequence>MINRINFLKESFKNLKTLGTITPSSRFLAERMLRKIDFSKVEVLVEFGPGNGAITKLILEKLPANATLICFEINDNFYKQLSEIKNKQLVVVKSSAEKIEEELKKLNFNKTCHIISSLPLTIIPEEVTDEILEKSFHVLENNGTFIQFQYSLTYFNKLKNVFNQSISLGFEPLNFPPAFVYHCKKVG</sequence>
<dbReference type="RefSeq" id="WP_068447047.1">
    <property type="nucleotide sequence ID" value="NZ_CANKUV010000001.1"/>
</dbReference>
<evidence type="ECO:0000256" key="2">
    <source>
        <dbReference type="ARBA" id="ARBA00022679"/>
    </source>
</evidence>
<organism evidence="5 6">
    <name type="scientific">Polaribacter atrinae</name>
    <dbReference type="NCBI Taxonomy" id="1333662"/>
    <lineage>
        <taxon>Bacteria</taxon>
        <taxon>Pseudomonadati</taxon>
        <taxon>Bacteroidota</taxon>
        <taxon>Flavobacteriia</taxon>
        <taxon>Flavobacteriales</taxon>
        <taxon>Flavobacteriaceae</taxon>
    </lineage>
</organism>
<keyword evidence="3" id="KW-0949">S-adenosyl-L-methionine</keyword>
<dbReference type="GO" id="GO:0032259">
    <property type="term" value="P:methylation"/>
    <property type="evidence" value="ECO:0007669"/>
    <property type="project" value="UniProtKB-KW"/>
</dbReference>
<dbReference type="Pfam" id="PF00398">
    <property type="entry name" value="RrnaAD"/>
    <property type="match status" value="1"/>
</dbReference>
<evidence type="ECO:0000256" key="3">
    <source>
        <dbReference type="ARBA" id="ARBA00022691"/>
    </source>
</evidence>
<keyword evidence="1 5" id="KW-0489">Methyltransferase</keyword>
<dbReference type="InterPro" id="IPR001737">
    <property type="entry name" value="KsgA/Erm"/>
</dbReference>
<dbReference type="SUPFAM" id="SSF53335">
    <property type="entry name" value="S-adenosyl-L-methionine-dependent methyltransferases"/>
    <property type="match status" value="1"/>
</dbReference>
<dbReference type="EMBL" id="LVWE01000001">
    <property type="protein sequence ID" value="OAD46780.1"/>
    <property type="molecule type" value="Genomic_DNA"/>
</dbReference>
<evidence type="ECO:0000256" key="4">
    <source>
        <dbReference type="ARBA" id="ARBA00022884"/>
    </source>
</evidence>
<dbReference type="Gene3D" id="3.40.50.150">
    <property type="entry name" value="Vaccinia Virus protein VP39"/>
    <property type="match status" value="1"/>
</dbReference>
<evidence type="ECO:0000256" key="1">
    <source>
        <dbReference type="ARBA" id="ARBA00022603"/>
    </source>
</evidence>
<proteinExistence type="predicted"/>
<keyword evidence="2" id="KW-0808">Transferase</keyword>
<keyword evidence="4" id="KW-0694">RNA-binding</keyword>
<dbReference type="GO" id="GO:0008168">
    <property type="term" value="F:methyltransferase activity"/>
    <property type="evidence" value="ECO:0007669"/>
    <property type="project" value="UniProtKB-KW"/>
</dbReference>
<name>A0A176TFX1_9FLAO</name>
<accession>A0A176TFX1</accession>
<gene>
    <name evidence="5" type="ORF">LPB303_00560</name>
</gene>
<dbReference type="STRING" id="1333662.LPB303_00560"/>
<evidence type="ECO:0000313" key="6">
    <source>
        <dbReference type="Proteomes" id="UP000076923"/>
    </source>
</evidence>
<dbReference type="AlphaFoldDB" id="A0A176TFX1"/>
<dbReference type="Proteomes" id="UP000076923">
    <property type="component" value="Unassembled WGS sequence"/>
</dbReference>